<evidence type="ECO:0000256" key="1">
    <source>
        <dbReference type="SAM" id="MobiDB-lite"/>
    </source>
</evidence>
<protein>
    <submittedName>
        <fullName evidence="2">Uncharacterized protein</fullName>
    </submittedName>
</protein>
<keyword evidence="3" id="KW-1185">Reference proteome</keyword>
<reference evidence="3" key="1">
    <citation type="journal article" date="2019" name="Int. J. Syst. Evol. Microbiol.">
        <title>The Global Catalogue of Microorganisms (GCM) 10K type strain sequencing project: providing services to taxonomists for standard genome sequencing and annotation.</title>
        <authorList>
            <consortium name="The Broad Institute Genomics Platform"/>
            <consortium name="The Broad Institute Genome Sequencing Center for Infectious Disease"/>
            <person name="Wu L."/>
            <person name="Ma J."/>
        </authorList>
    </citation>
    <scope>NUCLEOTIDE SEQUENCE [LARGE SCALE GENOMIC DNA]</scope>
    <source>
        <strain evidence="3">JCM 14046</strain>
    </source>
</reference>
<sequence>MGTTLPQPPALRKPVTAPSAGAAAGGSIWQGRPVSTWHGFLDDLRPVDAAPLDSPYVGARAVRDTDLPSLDPGAAPVRVVLTGGAAQLAGPVALGERRGLTIGALDTALRDPGDLAGNARRVVAAYWDAGLADDALLHVRLPSDWSPSAGRALDLLAEVEAVVVALAVADQADGPWVTEVLDRELRVSLVGGDAERAVVLAERHGRSSVVSWLTDDPVTAVTHLEGRP</sequence>
<name>A0ABP5ATG9_9ACTN</name>
<feature type="region of interest" description="Disordered" evidence="1">
    <location>
        <begin position="1"/>
        <end position="25"/>
    </location>
</feature>
<organism evidence="2 3">
    <name type="scientific">Nocardioides lentus</name>
    <dbReference type="NCBI Taxonomy" id="338077"/>
    <lineage>
        <taxon>Bacteria</taxon>
        <taxon>Bacillati</taxon>
        <taxon>Actinomycetota</taxon>
        <taxon>Actinomycetes</taxon>
        <taxon>Propionibacteriales</taxon>
        <taxon>Nocardioidaceae</taxon>
        <taxon>Nocardioides</taxon>
    </lineage>
</organism>
<proteinExistence type="predicted"/>
<evidence type="ECO:0000313" key="3">
    <source>
        <dbReference type="Proteomes" id="UP001501612"/>
    </source>
</evidence>
<feature type="compositionally biased region" description="Pro residues" evidence="1">
    <location>
        <begin position="1"/>
        <end position="11"/>
    </location>
</feature>
<comment type="caution">
    <text evidence="2">The sequence shown here is derived from an EMBL/GenBank/DDBJ whole genome shotgun (WGS) entry which is preliminary data.</text>
</comment>
<dbReference type="Proteomes" id="UP001501612">
    <property type="component" value="Unassembled WGS sequence"/>
</dbReference>
<dbReference type="EMBL" id="BAAAMY010000005">
    <property type="protein sequence ID" value="GAA1922061.1"/>
    <property type="molecule type" value="Genomic_DNA"/>
</dbReference>
<evidence type="ECO:0000313" key="2">
    <source>
        <dbReference type="EMBL" id="GAA1922061.1"/>
    </source>
</evidence>
<gene>
    <name evidence="2" type="ORF">GCM10009737_24440</name>
</gene>
<accession>A0ABP5ATG9</accession>